<evidence type="ECO:0000313" key="3">
    <source>
        <dbReference type="Proteomes" id="UP000057938"/>
    </source>
</evidence>
<accession>A0A0M4LU69</accession>
<dbReference type="InterPro" id="IPR009078">
    <property type="entry name" value="Ferritin-like_SF"/>
</dbReference>
<sequence>MTRKNLRNTGLAALALITTAGAPGVEAPANAAAVNGDAQALLTALDDEYRAEAIYAAVIDNHGEARPFINIIEAERHHAAMAKAEMDRLGVSYPEANPYLGTLEVPATLLGACEQGVTAEIENIALYDRLLPTIEDDSVRETLSKLQWASRERHLPAFERCVARGGTMGQGGMGFGRGSH</sequence>
<dbReference type="PATRIC" id="fig|361183.4.peg.776"/>
<feature type="chain" id="PRO_5005798198" description="DUF2202 domain-containing protein" evidence="1">
    <location>
        <begin position="23"/>
        <end position="180"/>
    </location>
</feature>
<protein>
    <recommendedName>
        <fullName evidence="4">DUF2202 domain-containing protein</fullName>
    </recommendedName>
</protein>
<evidence type="ECO:0008006" key="4">
    <source>
        <dbReference type="Google" id="ProtNLM"/>
    </source>
</evidence>
<dbReference type="SUPFAM" id="SSF47240">
    <property type="entry name" value="Ferritin-like"/>
    <property type="match status" value="1"/>
</dbReference>
<organism evidence="2 3">
    <name type="scientific">Altererythrobacter epoxidivorans</name>
    <dbReference type="NCBI Taxonomy" id="361183"/>
    <lineage>
        <taxon>Bacteria</taxon>
        <taxon>Pseudomonadati</taxon>
        <taxon>Pseudomonadota</taxon>
        <taxon>Alphaproteobacteria</taxon>
        <taxon>Sphingomonadales</taxon>
        <taxon>Erythrobacteraceae</taxon>
        <taxon>Altererythrobacter</taxon>
    </lineage>
</organism>
<keyword evidence="1" id="KW-0732">Signal</keyword>
<dbReference type="AlphaFoldDB" id="A0A0M4LU69"/>
<dbReference type="Gene3D" id="1.20.1260.10">
    <property type="match status" value="1"/>
</dbReference>
<proteinExistence type="predicted"/>
<dbReference type="STRING" id="361183.AMC99_00794"/>
<dbReference type="InterPro" id="IPR012347">
    <property type="entry name" value="Ferritin-like"/>
</dbReference>
<dbReference type="KEGG" id="aep:AMC99_00794"/>
<reference evidence="2 3" key="1">
    <citation type="submission" date="2015-09" db="EMBL/GenBank/DDBJ databases">
        <title>Complete genome sequence of a benzo[a]pyrene-degrading bacterium Altererythrobacter epoxidivorans CGMCC 1.7731T.</title>
        <authorList>
            <person name="Li Z."/>
            <person name="Cheng H."/>
            <person name="Huo Y."/>
            <person name="Xu X."/>
        </authorList>
    </citation>
    <scope>NUCLEOTIDE SEQUENCE [LARGE SCALE GENOMIC DNA]</scope>
    <source>
        <strain evidence="2 3">CGMCC 1.7731</strain>
    </source>
</reference>
<dbReference type="CDD" id="cd01048">
    <property type="entry name" value="Ferritin_like_AB2"/>
    <property type="match status" value="1"/>
</dbReference>
<name>A0A0M4LU69_9SPHN</name>
<feature type="signal peptide" evidence="1">
    <location>
        <begin position="1"/>
        <end position="22"/>
    </location>
</feature>
<evidence type="ECO:0000313" key="2">
    <source>
        <dbReference type="EMBL" id="ALE16097.1"/>
    </source>
</evidence>
<dbReference type="RefSeq" id="WP_232301502.1">
    <property type="nucleotide sequence ID" value="NZ_CP012669.1"/>
</dbReference>
<dbReference type="EMBL" id="CP012669">
    <property type="protein sequence ID" value="ALE16097.1"/>
    <property type="molecule type" value="Genomic_DNA"/>
</dbReference>
<keyword evidence="3" id="KW-1185">Reference proteome</keyword>
<dbReference type="InterPro" id="IPR019243">
    <property type="entry name" value="DUF2202"/>
</dbReference>
<gene>
    <name evidence="2" type="ORF">AMC99_00794</name>
</gene>
<dbReference type="Proteomes" id="UP000057938">
    <property type="component" value="Chromosome"/>
</dbReference>
<evidence type="ECO:0000256" key="1">
    <source>
        <dbReference type="SAM" id="SignalP"/>
    </source>
</evidence>